<gene>
    <name evidence="2" type="ORF">CAMP_LOCUS12094</name>
</gene>
<evidence type="ECO:0000313" key="3">
    <source>
        <dbReference type="Proteomes" id="UP001152747"/>
    </source>
</evidence>
<evidence type="ECO:0000256" key="1">
    <source>
        <dbReference type="SAM" id="SignalP"/>
    </source>
</evidence>
<evidence type="ECO:0000313" key="2">
    <source>
        <dbReference type="EMBL" id="CAI5449457.1"/>
    </source>
</evidence>
<name>A0A9P1N6C0_9PELO</name>
<feature type="chain" id="PRO_5040228048" evidence="1">
    <location>
        <begin position="17"/>
        <end position="141"/>
    </location>
</feature>
<feature type="signal peptide" evidence="1">
    <location>
        <begin position="1"/>
        <end position="16"/>
    </location>
</feature>
<organism evidence="2 3">
    <name type="scientific">Caenorhabditis angaria</name>
    <dbReference type="NCBI Taxonomy" id="860376"/>
    <lineage>
        <taxon>Eukaryota</taxon>
        <taxon>Metazoa</taxon>
        <taxon>Ecdysozoa</taxon>
        <taxon>Nematoda</taxon>
        <taxon>Chromadorea</taxon>
        <taxon>Rhabditida</taxon>
        <taxon>Rhabditina</taxon>
        <taxon>Rhabditomorpha</taxon>
        <taxon>Rhabditoidea</taxon>
        <taxon>Rhabditidae</taxon>
        <taxon>Peloderinae</taxon>
        <taxon>Caenorhabditis</taxon>
    </lineage>
</organism>
<sequence length="141" mass="15828">MIKILLALCILQHTNAILKINLEEVFICTIQPVWEFSVDYVEDDWFVVINIDDDVHHTGTVYVQGTTSKISRVFPISGGDGPLDNYYELKAVVTHSCTDTGEDSKLSIIYAIVGVMEKSVNLKLEQVLNSKCVSGLICWQY</sequence>
<proteinExistence type="predicted"/>
<dbReference type="AlphaFoldDB" id="A0A9P1N6C0"/>
<accession>A0A9P1N6C0</accession>
<dbReference type="Proteomes" id="UP001152747">
    <property type="component" value="Unassembled WGS sequence"/>
</dbReference>
<protein>
    <submittedName>
        <fullName evidence="2">Uncharacterized protein</fullName>
    </submittedName>
</protein>
<dbReference type="EMBL" id="CANHGI010000004">
    <property type="protein sequence ID" value="CAI5449457.1"/>
    <property type="molecule type" value="Genomic_DNA"/>
</dbReference>
<keyword evidence="3" id="KW-1185">Reference proteome</keyword>
<keyword evidence="1" id="KW-0732">Signal</keyword>
<reference evidence="2" key="1">
    <citation type="submission" date="2022-11" db="EMBL/GenBank/DDBJ databases">
        <authorList>
            <person name="Kikuchi T."/>
        </authorList>
    </citation>
    <scope>NUCLEOTIDE SEQUENCE</scope>
    <source>
        <strain evidence="2">PS1010</strain>
    </source>
</reference>
<comment type="caution">
    <text evidence="2">The sequence shown here is derived from an EMBL/GenBank/DDBJ whole genome shotgun (WGS) entry which is preliminary data.</text>
</comment>